<feature type="compositionally biased region" description="Pro residues" evidence="1">
    <location>
        <begin position="12"/>
        <end position="23"/>
    </location>
</feature>
<sequence length="148" mass="15725">MNTIIKTTTPIESPPTHPIPPSFTQPLSQPNQTITPNPTLIVPPRHLSLLTSPTLHTPSFPPALLTPSPPPAIHAPSLPRTLIAASLRSAAPRTPPPLPLTPPLPLPLPLLNTQHQPRSQYRKRASPIPTSDPTTPTASAFAPDTSPP</sequence>
<feature type="region of interest" description="Disordered" evidence="1">
    <location>
        <begin position="84"/>
        <end position="148"/>
    </location>
</feature>
<dbReference type="AlphaFoldDB" id="A0A409W9F1"/>
<evidence type="ECO:0000313" key="3">
    <source>
        <dbReference type="Proteomes" id="UP000284842"/>
    </source>
</evidence>
<dbReference type="InParanoid" id="A0A409W9F1"/>
<proteinExistence type="predicted"/>
<feature type="compositionally biased region" description="Low complexity" evidence="1">
    <location>
        <begin position="126"/>
        <end position="148"/>
    </location>
</feature>
<feature type="region of interest" description="Disordered" evidence="1">
    <location>
        <begin position="1"/>
        <end position="30"/>
    </location>
</feature>
<name>A0A409W9F1_9AGAR</name>
<dbReference type="EMBL" id="NHTK01005697">
    <property type="protein sequence ID" value="PPQ75146.1"/>
    <property type="molecule type" value="Genomic_DNA"/>
</dbReference>
<organism evidence="2 3">
    <name type="scientific">Panaeolus cyanescens</name>
    <dbReference type="NCBI Taxonomy" id="181874"/>
    <lineage>
        <taxon>Eukaryota</taxon>
        <taxon>Fungi</taxon>
        <taxon>Dikarya</taxon>
        <taxon>Basidiomycota</taxon>
        <taxon>Agaricomycotina</taxon>
        <taxon>Agaricomycetes</taxon>
        <taxon>Agaricomycetidae</taxon>
        <taxon>Agaricales</taxon>
        <taxon>Agaricineae</taxon>
        <taxon>Galeropsidaceae</taxon>
        <taxon>Panaeolus</taxon>
    </lineage>
</organism>
<evidence type="ECO:0000256" key="1">
    <source>
        <dbReference type="SAM" id="MobiDB-lite"/>
    </source>
</evidence>
<evidence type="ECO:0000313" key="2">
    <source>
        <dbReference type="EMBL" id="PPQ75146.1"/>
    </source>
</evidence>
<accession>A0A409W9F1</accession>
<comment type="caution">
    <text evidence="2">The sequence shown here is derived from an EMBL/GenBank/DDBJ whole genome shotgun (WGS) entry which is preliminary data.</text>
</comment>
<feature type="compositionally biased region" description="Pro residues" evidence="1">
    <location>
        <begin position="93"/>
        <end position="108"/>
    </location>
</feature>
<keyword evidence="3" id="KW-1185">Reference proteome</keyword>
<dbReference type="Proteomes" id="UP000284842">
    <property type="component" value="Unassembled WGS sequence"/>
</dbReference>
<protein>
    <submittedName>
        <fullName evidence="2">Uncharacterized protein</fullName>
    </submittedName>
</protein>
<gene>
    <name evidence="2" type="ORF">CVT24_010103</name>
</gene>
<reference evidence="2 3" key="1">
    <citation type="journal article" date="2018" name="Evol. Lett.">
        <title>Horizontal gene cluster transfer increased hallucinogenic mushroom diversity.</title>
        <authorList>
            <person name="Reynolds H.T."/>
            <person name="Vijayakumar V."/>
            <person name="Gluck-Thaler E."/>
            <person name="Korotkin H.B."/>
            <person name="Matheny P.B."/>
            <person name="Slot J.C."/>
        </authorList>
    </citation>
    <scope>NUCLEOTIDE SEQUENCE [LARGE SCALE GENOMIC DNA]</scope>
    <source>
        <strain evidence="2 3">2629</strain>
    </source>
</reference>